<gene>
    <name evidence="1" type="ORF">Prum_052350</name>
</gene>
<dbReference type="RefSeq" id="WP_173078642.1">
    <property type="nucleotide sequence ID" value="NZ_BAABJB010000004.1"/>
</dbReference>
<organism evidence="1 2">
    <name type="scientific">Phytohabitans rumicis</name>
    <dbReference type="NCBI Taxonomy" id="1076125"/>
    <lineage>
        <taxon>Bacteria</taxon>
        <taxon>Bacillati</taxon>
        <taxon>Actinomycetota</taxon>
        <taxon>Actinomycetes</taxon>
        <taxon>Micromonosporales</taxon>
        <taxon>Micromonosporaceae</taxon>
    </lineage>
</organism>
<reference evidence="1 2" key="1">
    <citation type="submission" date="2020-03" db="EMBL/GenBank/DDBJ databases">
        <title>Whole genome shotgun sequence of Phytohabitans rumicis NBRC 108638.</title>
        <authorList>
            <person name="Komaki H."/>
            <person name="Tamura T."/>
        </authorList>
    </citation>
    <scope>NUCLEOTIDE SEQUENCE [LARGE SCALE GENOMIC DNA]</scope>
    <source>
        <strain evidence="1 2">NBRC 108638</strain>
    </source>
</reference>
<keyword evidence="2" id="KW-1185">Reference proteome</keyword>
<accession>A0A6V8L2T1</accession>
<name>A0A6V8L2T1_9ACTN</name>
<dbReference type="AlphaFoldDB" id="A0A6V8L2T1"/>
<dbReference type="Proteomes" id="UP000482960">
    <property type="component" value="Unassembled WGS sequence"/>
</dbReference>
<reference evidence="1 2" key="2">
    <citation type="submission" date="2020-03" db="EMBL/GenBank/DDBJ databases">
        <authorList>
            <person name="Ichikawa N."/>
            <person name="Kimura A."/>
            <person name="Kitahashi Y."/>
            <person name="Uohara A."/>
        </authorList>
    </citation>
    <scope>NUCLEOTIDE SEQUENCE [LARGE SCALE GENOMIC DNA]</scope>
    <source>
        <strain evidence="1 2">NBRC 108638</strain>
    </source>
</reference>
<protein>
    <submittedName>
        <fullName evidence="1">Uncharacterized protein</fullName>
    </submittedName>
</protein>
<proteinExistence type="predicted"/>
<sequence>MIGLGAALLAIIYLVDNEETQRWARVCMNWVGDHHYQLIGVVVDETPTGEKWRSVVQMLADGSAQVCVVPRWDHMSRERIPRVEVIAEDLARDESWAMLTEYRLAPAAPRQRRAKRHP</sequence>
<evidence type="ECO:0000313" key="1">
    <source>
        <dbReference type="EMBL" id="GFJ91593.1"/>
    </source>
</evidence>
<comment type="caution">
    <text evidence="1">The sequence shown here is derived from an EMBL/GenBank/DDBJ whole genome shotgun (WGS) entry which is preliminary data.</text>
</comment>
<dbReference type="EMBL" id="BLPG01000001">
    <property type="protein sequence ID" value="GFJ91593.1"/>
    <property type="molecule type" value="Genomic_DNA"/>
</dbReference>
<evidence type="ECO:0000313" key="2">
    <source>
        <dbReference type="Proteomes" id="UP000482960"/>
    </source>
</evidence>